<reference evidence="1" key="1">
    <citation type="journal article" date="2014" name="Front. Microbiol.">
        <title>High frequency of phylogenetically diverse reductive dehalogenase-homologous genes in deep subseafloor sedimentary metagenomes.</title>
        <authorList>
            <person name="Kawai M."/>
            <person name="Futagami T."/>
            <person name="Toyoda A."/>
            <person name="Takaki Y."/>
            <person name="Nishi S."/>
            <person name="Hori S."/>
            <person name="Arai W."/>
            <person name="Tsubouchi T."/>
            <person name="Morono Y."/>
            <person name="Uchiyama I."/>
            <person name="Ito T."/>
            <person name="Fujiyama A."/>
            <person name="Inagaki F."/>
            <person name="Takami H."/>
        </authorList>
    </citation>
    <scope>NUCLEOTIDE SEQUENCE</scope>
    <source>
        <strain evidence="1">Expedition CK06-06</strain>
    </source>
</reference>
<gene>
    <name evidence="1" type="ORF">S03H2_06234</name>
</gene>
<evidence type="ECO:0000313" key="1">
    <source>
        <dbReference type="EMBL" id="GAH30502.1"/>
    </source>
</evidence>
<protein>
    <submittedName>
        <fullName evidence="1">Uncharacterized protein</fullName>
    </submittedName>
</protein>
<proteinExistence type="predicted"/>
<dbReference type="EMBL" id="BARU01002694">
    <property type="protein sequence ID" value="GAH30502.1"/>
    <property type="molecule type" value="Genomic_DNA"/>
</dbReference>
<comment type="caution">
    <text evidence="1">The sequence shown here is derived from an EMBL/GenBank/DDBJ whole genome shotgun (WGS) entry which is preliminary data.</text>
</comment>
<sequence>MAGSQMNIKVFDYGSSLDPDDFRLGGNTVKVFDTSPSLSNLTFSTLENADRSYFKNKLEKSNCRCFSIP</sequence>
<dbReference type="AlphaFoldDB" id="X1ED37"/>
<accession>X1ED37</accession>
<name>X1ED37_9ZZZZ</name>
<organism evidence="1">
    <name type="scientific">marine sediment metagenome</name>
    <dbReference type="NCBI Taxonomy" id="412755"/>
    <lineage>
        <taxon>unclassified sequences</taxon>
        <taxon>metagenomes</taxon>
        <taxon>ecological metagenomes</taxon>
    </lineage>
</organism>